<sequence>MSIIIYYSEIIRKNSDAGFIPSIENAKLPSNKILHKVP</sequence>
<evidence type="ECO:0000313" key="2">
    <source>
        <dbReference type="Proteomes" id="UP000247465"/>
    </source>
</evidence>
<protein>
    <submittedName>
        <fullName evidence="1">Uncharacterized protein</fullName>
    </submittedName>
</protein>
<name>A0A2Z4AF76_9BACT</name>
<reference evidence="1 2" key="1">
    <citation type="submission" date="2018-06" db="EMBL/GenBank/DDBJ databases">
        <title>Draft Genome Sequence of a Novel Marine Bacterium Related to the Verrucomicrobia.</title>
        <authorList>
            <person name="Vosseberg J."/>
            <person name="Martijn J."/>
            <person name="Ettema T.J.G."/>
        </authorList>
    </citation>
    <scope>NUCLEOTIDE SEQUENCE [LARGE SCALE GENOMIC DNA]</scope>
    <source>
        <strain evidence="1">TARA_B100001123</strain>
    </source>
</reference>
<proteinExistence type="predicted"/>
<dbReference type="Proteomes" id="UP000247465">
    <property type="component" value="Chromosome"/>
</dbReference>
<organism evidence="1 2">
    <name type="scientific">Candidatus Moanibacter tarae</name>
    <dbReference type="NCBI Taxonomy" id="2200854"/>
    <lineage>
        <taxon>Bacteria</taxon>
        <taxon>Pseudomonadati</taxon>
        <taxon>Verrucomicrobiota</taxon>
        <taxon>Opitutia</taxon>
        <taxon>Puniceicoccales</taxon>
        <taxon>Puniceicoccales incertae sedis</taxon>
        <taxon>Candidatus Moanibacter</taxon>
    </lineage>
</organism>
<evidence type="ECO:0000313" key="1">
    <source>
        <dbReference type="EMBL" id="AWT60155.1"/>
    </source>
</evidence>
<dbReference type="KEGG" id="mtar:DF168_01357"/>
<dbReference type="AlphaFoldDB" id="A0A2Z4AF76"/>
<accession>A0A2Z4AF76</accession>
<dbReference type="EMBL" id="CP029803">
    <property type="protein sequence ID" value="AWT60155.1"/>
    <property type="molecule type" value="Genomic_DNA"/>
</dbReference>
<gene>
    <name evidence="1" type="ORF">DF168_01357</name>
</gene>